<evidence type="ECO:0000256" key="2">
    <source>
        <dbReference type="ARBA" id="ARBA00010352"/>
    </source>
</evidence>
<dbReference type="Pfam" id="PF05825">
    <property type="entry name" value="PSP94"/>
    <property type="match status" value="1"/>
</dbReference>
<dbReference type="PANTHER" id="PTHR10500">
    <property type="entry name" value="BETA-MICROSEMINOPROTEIN"/>
    <property type="match status" value="1"/>
</dbReference>
<evidence type="ECO:0000313" key="7">
    <source>
        <dbReference type="Proteomes" id="UP000663834"/>
    </source>
</evidence>
<proteinExistence type="inferred from homology"/>
<gene>
    <name evidence="6" type="ORF">KQP761_LOCUS3260</name>
</gene>
<name>A0A815BGY4_9BILA</name>
<keyword evidence="3" id="KW-0964">Secreted</keyword>
<organism evidence="6 7">
    <name type="scientific">Rotaria magnacalcarata</name>
    <dbReference type="NCBI Taxonomy" id="392030"/>
    <lineage>
        <taxon>Eukaryota</taxon>
        <taxon>Metazoa</taxon>
        <taxon>Spiralia</taxon>
        <taxon>Gnathifera</taxon>
        <taxon>Rotifera</taxon>
        <taxon>Eurotatoria</taxon>
        <taxon>Bdelloidea</taxon>
        <taxon>Philodinida</taxon>
        <taxon>Philodinidae</taxon>
        <taxon>Rotaria</taxon>
    </lineage>
</organism>
<comment type="similarity">
    <text evidence="2">Belongs to the beta-microseminoprotein family.</text>
</comment>
<keyword evidence="5" id="KW-0732">Signal</keyword>
<feature type="signal peptide" evidence="5">
    <location>
        <begin position="1"/>
        <end position="21"/>
    </location>
</feature>
<evidence type="ECO:0000256" key="5">
    <source>
        <dbReference type="SAM" id="SignalP"/>
    </source>
</evidence>
<dbReference type="Gene3D" id="2.60.40.1900">
    <property type="entry name" value="Beta-microseminoprotein (PSP94) domain"/>
    <property type="match status" value="1"/>
</dbReference>
<evidence type="ECO:0000256" key="1">
    <source>
        <dbReference type="ARBA" id="ARBA00004613"/>
    </source>
</evidence>
<dbReference type="PANTHER" id="PTHR10500:SF0">
    <property type="entry name" value="SCO-SPONDIN-LIKE"/>
    <property type="match status" value="1"/>
</dbReference>
<feature type="chain" id="PRO_5032355164" description="Beta-microseminoprotein" evidence="5">
    <location>
        <begin position="22"/>
        <end position="142"/>
    </location>
</feature>
<keyword evidence="4" id="KW-1015">Disulfide bond</keyword>
<dbReference type="OrthoDB" id="6076852at2759"/>
<evidence type="ECO:0000256" key="3">
    <source>
        <dbReference type="ARBA" id="ARBA00022525"/>
    </source>
</evidence>
<dbReference type="EMBL" id="CAJNOW010000319">
    <property type="protein sequence ID" value="CAF1270464.1"/>
    <property type="molecule type" value="Genomic_DNA"/>
</dbReference>
<comment type="caution">
    <text evidence="6">The sequence shown here is derived from an EMBL/GenBank/DDBJ whole genome shotgun (WGS) entry which is preliminary data.</text>
</comment>
<protein>
    <recommendedName>
        <fullName evidence="8">Beta-microseminoprotein</fullName>
    </recommendedName>
</protein>
<dbReference type="Proteomes" id="UP000663834">
    <property type="component" value="Unassembled WGS sequence"/>
</dbReference>
<accession>A0A815BGY4</accession>
<dbReference type="GO" id="GO:0005576">
    <property type="term" value="C:extracellular region"/>
    <property type="evidence" value="ECO:0007669"/>
    <property type="project" value="UniProtKB-SubCell"/>
</dbReference>
<reference evidence="6" key="1">
    <citation type="submission" date="2021-02" db="EMBL/GenBank/DDBJ databases">
        <authorList>
            <person name="Nowell W R."/>
        </authorList>
    </citation>
    <scope>NUCLEOTIDE SEQUENCE</scope>
</reference>
<dbReference type="InterPro" id="IPR008735">
    <property type="entry name" value="PSP94"/>
</dbReference>
<evidence type="ECO:0000313" key="6">
    <source>
        <dbReference type="EMBL" id="CAF1270464.1"/>
    </source>
</evidence>
<comment type="subcellular location">
    <subcellularLocation>
        <location evidence="1">Secreted</location>
    </subcellularLocation>
</comment>
<sequence length="142" mass="16002">MALFAYRLITILVFSISQVRGSCFLDTLKSSPSNNTSKKQIDDIYCDYGGIKYAINTTWTLPYPDCLNCQCSQYGLECCGFGSEAGIIEPPENCQLVKGTCEVRFVRQDDPSKPCDQGDVIKPIRHLKKRKFLTRRTNSTIT</sequence>
<evidence type="ECO:0008006" key="8">
    <source>
        <dbReference type="Google" id="ProtNLM"/>
    </source>
</evidence>
<dbReference type="AlphaFoldDB" id="A0A815BGY4"/>
<evidence type="ECO:0000256" key="4">
    <source>
        <dbReference type="ARBA" id="ARBA00023157"/>
    </source>
</evidence>